<evidence type="ECO:0000313" key="7">
    <source>
        <dbReference type="EMBL" id="KAJ8709008.1"/>
    </source>
</evidence>
<keyword evidence="4" id="KW-0378">Hydrolase</keyword>
<gene>
    <name evidence="7" type="ORF">PYW07_008834</name>
</gene>
<dbReference type="AlphaFoldDB" id="A0AAD7YAF9"/>
<protein>
    <recommendedName>
        <fullName evidence="6">Peptidase S1 domain-containing protein</fullName>
    </recommendedName>
</protein>
<name>A0AAD7YAF9_MYTSE</name>
<keyword evidence="8" id="KW-1185">Reference proteome</keyword>
<dbReference type="Gene3D" id="2.40.10.10">
    <property type="entry name" value="Trypsin-like serine proteases"/>
    <property type="match status" value="2"/>
</dbReference>
<dbReference type="InterPro" id="IPR050127">
    <property type="entry name" value="Serine_Proteases_S1"/>
</dbReference>
<dbReference type="InterPro" id="IPR043504">
    <property type="entry name" value="Peptidase_S1_PA_chymotrypsin"/>
</dbReference>
<dbReference type="Pfam" id="PF00089">
    <property type="entry name" value="Trypsin"/>
    <property type="match status" value="2"/>
</dbReference>
<dbReference type="InterPro" id="IPR001254">
    <property type="entry name" value="Trypsin_dom"/>
</dbReference>
<evidence type="ECO:0000313" key="8">
    <source>
        <dbReference type="Proteomes" id="UP001231518"/>
    </source>
</evidence>
<evidence type="ECO:0000256" key="1">
    <source>
        <dbReference type="ARBA" id="ARBA00004613"/>
    </source>
</evidence>
<proteinExistence type="predicted"/>
<dbReference type="PANTHER" id="PTHR24264">
    <property type="entry name" value="TRYPSIN-RELATED"/>
    <property type="match status" value="1"/>
</dbReference>
<keyword evidence="5" id="KW-0720">Serine protease</keyword>
<sequence>MICAGILDVGGKDACQGDSGGPLYSTNDILVGVVSWGRGCADPFYPGGESSNETIYTIDNALCTARYASLLIPQRVTENMICAGILDVGGKDACQGDSGGPLYSTNDILVGVVSWGRGCADPFYPGVSARVASYTDWIVATAV</sequence>
<dbReference type="SMART" id="SM00020">
    <property type="entry name" value="Tryp_SPc"/>
    <property type="match status" value="1"/>
</dbReference>
<feature type="domain" description="Peptidase S1" evidence="6">
    <location>
        <begin position="22"/>
        <end position="143"/>
    </location>
</feature>
<organism evidence="7 8">
    <name type="scientific">Mythimna separata</name>
    <name type="common">Oriental armyworm</name>
    <name type="synonym">Pseudaletia separata</name>
    <dbReference type="NCBI Taxonomy" id="271217"/>
    <lineage>
        <taxon>Eukaryota</taxon>
        <taxon>Metazoa</taxon>
        <taxon>Ecdysozoa</taxon>
        <taxon>Arthropoda</taxon>
        <taxon>Hexapoda</taxon>
        <taxon>Insecta</taxon>
        <taxon>Pterygota</taxon>
        <taxon>Neoptera</taxon>
        <taxon>Endopterygota</taxon>
        <taxon>Lepidoptera</taxon>
        <taxon>Glossata</taxon>
        <taxon>Ditrysia</taxon>
        <taxon>Noctuoidea</taxon>
        <taxon>Noctuidae</taxon>
        <taxon>Noctuinae</taxon>
        <taxon>Hadenini</taxon>
        <taxon>Mythimna</taxon>
    </lineage>
</organism>
<dbReference type="SUPFAM" id="SSF50494">
    <property type="entry name" value="Trypsin-like serine proteases"/>
    <property type="match status" value="2"/>
</dbReference>
<dbReference type="PROSITE" id="PS50240">
    <property type="entry name" value="TRYPSIN_DOM"/>
    <property type="match status" value="1"/>
</dbReference>
<dbReference type="PANTHER" id="PTHR24264:SF65">
    <property type="entry name" value="SRCR DOMAIN-CONTAINING PROTEIN"/>
    <property type="match status" value="1"/>
</dbReference>
<dbReference type="GO" id="GO:0005615">
    <property type="term" value="C:extracellular space"/>
    <property type="evidence" value="ECO:0007669"/>
    <property type="project" value="TreeGrafter"/>
</dbReference>
<dbReference type="Proteomes" id="UP001231518">
    <property type="component" value="Chromosome 22"/>
</dbReference>
<evidence type="ECO:0000259" key="6">
    <source>
        <dbReference type="PROSITE" id="PS50240"/>
    </source>
</evidence>
<dbReference type="PROSITE" id="PS00135">
    <property type="entry name" value="TRYPSIN_SER"/>
    <property type="match status" value="1"/>
</dbReference>
<keyword evidence="3" id="KW-0645">Protease</keyword>
<reference evidence="7" key="1">
    <citation type="submission" date="2023-03" db="EMBL/GenBank/DDBJ databases">
        <title>Chromosome-level genomes of two armyworms, Mythimna separata and Mythimna loreyi, provide insights into the biosynthesis and reception of sex pheromones.</title>
        <authorList>
            <person name="Zhao H."/>
        </authorList>
    </citation>
    <scope>NUCLEOTIDE SEQUENCE</scope>
    <source>
        <strain evidence="7">BeijingLab</strain>
        <tissue evidence="7">Pupa</tissue>
    </source>
</reference>
<dbReference type="GO" id="GO:0006508">
    <property type="term" value="P:proteolysis"/>
    <property type="evidence" value="ECO:0007669"/>
    <property type="project" value="UniProtKB-KW"/>
</dbReference>
<evidence type="ECO:0000256" key="5">
    <source>
        <dbReference type="ARBA" id="ARBA00022825"/>
    </source>
</evidence>
<comment type="caution">
    <text evidence="7">The sequence shown here is derived from an EMBL/GenBank/DDBJ whole genome shotgun (WGS) entry which is preliminary data.</text>
</comment>
<comment type="subcellular location">
    <subcellularLocation>
        <location evidence="1">Secreted</location>
    </subcellularLocation>
</comment>
<dbReference type="GO" id="GO:0004252">
    <property type="term" value="F:serine-type endopeptidase activity"/>
    <property type="evidence" value="ECO:0007669"/>
    <property type="project" value="InterPro"/>
</dbReference>
<dbReference type="InterPro" id="IPR009003">
    <property type="entry name" value="Peptidase_S1_PA"/>
</dbReference>
<keyword evidence="2" id="KW-0964">Secreted</keyword>
<dbReference type="InterPro" id="IPR033116">
    <property type="entry name" value="TRYPSIN_SER"/>
</dbReference>
<evidence type="ECO:0000256" key="4">
    <source>
        <dbReference type="ARBA" id="ARBA00022801"/>
    </source>
</evidence>
<accession>A0AAD7YAF9</accession>
<evidence type="ECO:0000256" key="3">
    <source>
        <dbReference type="ARBA" id="ARBA00022670"/>
    </source>
</evidence>
<evidence type="ECO:0000256" key="2">
    <source>
        <dbReference type="ARBA" id="ARBA00022525"/>
    </source>
</evidence>
<dbReference type="EMBL" id="JARGEI010000024">
    <property type="protein sequence ID" value="KAJ8709008.1"/>
    <property type="molecule type" value="Genomic_DNA"/>
</dbReference>